<gene>
    <name evidence="5" type="ORF">NU887_16895</name>
</gene>
<keyword evidence="1" id="KW-0802">TPR repeat</keyword>
<sequence length="930" mass="106044">MHLRWFLIFITLLFQNPPAGDSPDFAKKYQEAIAFFQAEEPTELTDSLARSLFLEIVSGSASNKIENWVLLDSYEKLGSLALIGGDLSTAVIHYRKGLELKNNQNILDSLFFGSNLFIGETYYLLSKADSSIYFLEEAEKLIPLKKSNEEASRLYNSLGVIYFESGNYTQAINYFNKSKNLIIPRESYDLLEPYYKYALFSFMNNIGTSLLQLGKTDSALHIYNNLLGFEINENQVYSQLSKIYLKKENPDSSLYFLDKIISPEYVNNHSYQNQLAEILLSKGKLDEAKTGLLEFLEKNGGMNQKVADFKLGKTFQILGKIAFQQKDFQNAVHYFHQSIIQTDGLFDNQDIFENPKEYSVGFATFSLVESLVGKAQSFIKLHEKEKKRAYWDAGLDTYQTAFDIASFVGNFYDNDEARIFLGDFVLEAYQEAVNTLLIHTDSEDEKTRIYKAIAWVEGSKSTSLNIGMREKKLKKISGIPIALLQKESDLQFSISKIQQRILNENKEEELMALQSELTDSRLELSRLHKEFNDFPEFVAQKTKNQSIDLNYIQESILDKNTLLLSFFELKDRVLLFTLDQDEILVTEIGDKETLEGKILEFKKGIIGYEAGEKYEFGGAGNVLFEKILGPVSDKLDEYDHLMVIPHGILADLPFDSFESSPSKFLIFDHSVSYQLSLKLLESFESRDFEDEVKTGFAPFYDNSWKDENINLTQLPYSKDEINSLHGKSFISSEGTKRNFLETASGSEVIHLSTHALPDPNDPQQAFITFFPGDIESRLFTHEIYNLDLSESALIFLSACETNFGSLSKSEGILSISRAFAFAGCPNIISALWKAEDKSTAYITDRFYSHVENGLSYAEALREAKKDLLEDEKMAQFHHPVFWAHLVLVGSIPAKTYFDYLPVYLWIFAFILLGFGYLLVKNRFSNMSHSG</sequence>
<dbReference type="Proteomes" id="UP001142175">
    <property type="component" value="Unassembled WGS sequence"/>
</dbReference>
<evidence type="ECO:0000259" key="4">
    <source>
        <dbReference type="Pfam" id="PF12770"/>
    </source>
</evidence>
<evidence type="ECO:0000256" key="1">
    <source>
        <dbReference type="PROSITE-ProRule" id="PRU00339"/>
    </source>
</evidence>
<dbReference type="PANTHER" id="PTHR10098">
    <property type="entry name" value="RAPSYN-RELATED"/>
    <property type="match status" value="1"/>
</dbReference>
<dbReference type="RefSeq" id="WP_258424564.1">
    <property type="nucleotide sequence ID" value="NZ_JANSUY010000018.1"/>
</dbReference>
<dbReference type="InterPro" id="IPR011990">
    <property type="entry name" value="TPR-like_helical_dom_sf"/>
</dbReference>
<dbReference type="Pfam" id="PF12770">
    <property type="entry name" value="CHAT"/>
    <property type="match status" value="1"/>
</dbReference>
<keyword evidence="3" id="KW-0812">Transmembrane</keyword>
<dbReference type="Gene3D" id="1.25.40.10">
    <property type="entry name" value="Tetratricopeptide repeat domain"/>
    <property type="match status" value="2"/>
</dbReference>
<comment type="caution">
    <text evidence="5">The sequence shown here is derived from an EMBL/GenBank/DDBJ whole genome shotgun (WGS) entry which is preliminary data.</text>
</comment>
<organism evidence="5 6">
    <name type="scientific">Aquiflexum gelatinilyticum</name>
    <dbReference type="NCBI Taxonomy" id="2961943"/>
    <lineage>
        <taxon>Bacteria</taxon>
        <taxon>Pseudomonadati</taxon>
        <taxon>Bacteroidota</taxon>
        <taxon>Cytophagia</taxon>
        <taxon>Cytophagales</taxon>
        <taxon>Cyclobacteriaceae</taxon>
        <taxon>Aquiflexum</taxon>
    </lineage>
</organism>
<dbReference type="SMART" id="SM00028">
    <property type="entry name" value="TPR"/>
    <property type="match status" value="5"/>
</dbReference>
<dbReference type="SUPFAM" id="SSF48452">
    <property type="entry name" value="TPR-like"/>
    <property type="match status" value="1"/>
</dbReference>
<evidence type="ECO:0000313" key="6">
    <source>
        <dbReference type="Proteomes" id="UP001142175"/>
    </source>
</evidence>
<keyword evidence="6" id="KW-1185">Reference proteome</keyword>
<dbReference type="InterPro" id="IPR019734">
    <property type="entry name" value="TPR_rpt"/>
</dbReference>
<feature type="domain" description="CHAT" evidence="4">
    <location>
        <begin position="620"/>
        <end position="890"/>
    </location>
</feature>
<dbReference type="Pfam" id="PF13181">
    <property type="entry name" value="TPR_8"/>
    <property type="match status" value="1"/>
</dbReference>
<protein>
    <submittedName>
        <fullName evidence="5">CHAT domain-containing protein</fullName>
    </submittedName>
</protein>
<keyword evidence="3" id="KW-1133">Transmembrane helix</keyword>
<evidence type="ECO:0000256" key="3">
    <source>
        <dbReference type="SAM" id="Phobius"/>
    </source>
</evidence>
<proteinExistence type="predicted"/>
<dbReference type="PROSITE" id="PS50005">
    <property type="entry name" value="TPR"/>
    <property type="match status" value="1"/>
</dbReference>
<evidence type="ECO:0000313" key="5">
    <source>
        <dbReference type="EMBL" id="MCR9016716.1"/>
    </source>
</evidence>
<feature type="repeat" description="TPR" evidence="1">
    <location>
        <begin position="152"/>
        <end position="185"/>
    </location>
</feature>
<feature type="coiled-coil region" evidence="2">
    <location>
        <begin position="496"/>
        <end position="530"/>
    </location>
</feature>
<keyword evidence="2" id="KW-0175">Coiled coil</keyword>
<dbReference type="EMBL" id="JANSUY010000018">
    <property type="protein sequence ID" value="MCR9016716.1"/>
    <property type="molecule type" value="Genomic_DNA"/>
</dbReference>
<dbReference type="InterPro" id="IPR024983">
    <property type="entry name" value="CHAT_dom"/>
</dbReference>
<keyword evidence="3" id="KW-0472">Membrane</keyword>
<name>A0A9X2T2C6_9BACT</name>
<dbReference type="AlphaFoldDB" id="A0A9X2T2C6"/>
<feature type="transmembrane region" description="Helical" evidence="3">
    <location>
        <begin position="902"/>
        <end position="919"/>
    </location>
</feature>
<evidence type="ECO:0000256" key="2">
    <source>
        <dbReference type="SAM" id="Coils"/>
    </source>
</evidence>
<reference evidence="5" key="1">
    <citation type="submission" date="2022-08" db="EMBL/GenBank/DDBJ databases">
        <authorList>
            <person name="Zhang D."/>
        </authorList>
    </citation>
    <scope>NUCLEOTIDE SEQUENCE</scope>
    <source>
        <strain evidence="5">XJ19-11</strain>
    </source>
</reference>
<accession>A0A9X2T2C6</accession>